<feature type="compositionally biased region" description="Basic and acidic residues" evidence="13">
    <location>
        <begin position="285"/>
        <end position="294"/>
    </location>
</feature>
<feature type="transmembrane region" description="Helical" evidence="11 12">
    <location>
        <begin position="6"/>
        <end position="29"/>
    </location>
</feature>
<evidence type="ECO:0000256" key="2">
    <source>
        <dbReference type="ARBA" id="ARBA00022679"/>
    </source>
</evidence>
<evidence type="ECO:0000256" key="1">
    <source>
        <dbReference type="ARBA" id="ARBA00004141"/>
    </source>
</evidence>
<keyword evidence="4 11" id="KW-0256">Endoplasmic reticulum</keyword>
<feature type="transmembrane region" description="Helical" evidence="11 12">
    <location>
        <begin position="139"/>
        <end position="158"/>
    </location>
</feature>
<comment type="function">
    <text evidence="11">Mediates the reversible addition of palmitate to target proteins, thereby regulating their membrane association and biological function.</text>
</comment>
<keyword evidence="6 11" id="KW-0472">Membrane</keyword>
<evidence type="ECO:0000256" key="5">
    <source>
        <dbReference type="ARBA" id="ARBA00022989"/>
    </source>
</evidence>
<dbReference type="EMBL" id="CAJMWX010001229">
    <property type="protein sequence ID" value="CAE6476095.1"/>
    <property type="molecule type" value="Genomic_DNA"/>
</dbReference>
<keyword evidence="5 11" id="KW-1133">Transmembrane helix</keyword>
<keyword evidence="7 11" id="KW-0564">Palmitate</keyword>
<comment type="similarity">
    <text evidence="11">Belongs to the DHHC palmitoyltransferase family. PFA4 subfamily.</text>
</comment>
<evidence type="ECO:0000256" key="12">
    <source>
        <dbReference type="RuleBase" id="RU079119"/>
    </source>
</evidence>
<feature type="transmembrane region" description="Helical" evidence="11 12">
    <location>
        <begin position="179"/>
        <end position="205"/>
    </location>
</feature>
<protein>
    <recommendedName>
        <fullName evidence="11">Palmitoyltransferase PFA4</fullName>
        <ecNumber evidence="11">2.3.1.225</ecNumber>
    </recommendedName>
    <alternativeName>
        <fullName evidence="11">Protein S-acyltransferase</fullName>
        <shortName evidence="11">PAT</shortName>
    </alternativeName>
    <alternativeName>
        <fullName evidence="11">Protein fatty acyltransferase 4</fullName>
    </alternativeName>
</protein>
<accession>A0A8H3GZI1</accession>
<feature type="domain" description="Palmitoyltransferase DHHC" evidence="14">
    <location>
        <begin position="92"/>
        <end position="219"/>
    </location>
</feature>
<feature type="compositionally biased region" description="Low complexity" evidence="13">
    <location>
        <begin position="444"/>
        <end position="455"/>
    </location>
</feature>
<feature type="region of interest" description="Disordered" evidence="13">
    <location>
        <begin position="384"/>
        <end position="466"/>
    </location>
</feature>
<keyword evidence="3 11" id="KW-0812">Transmembrane</keyword>
<evidence type="ECO:0000313" key="15">
    <source>
        <dbReference type="EMBL" id="CAE6476095.1"/>
    </source>
</evidence>
<dbReference type="AlphaFoldDB" id="A0A8H3GZI1"/>
<dbReference type="InterPro" id="IPR039859">
    <property type="entry name" value="PFA4/ZDH16/20/ERF2-like"/>
</dbReference>
<comment type="caution">
    <text evidence="15">The sequence shown here is derived from an EMBL/GenBank/DDBJ whole genome shotgun (WGS) entry which is preliminary data.</text>
</comment>
<comment type="catalytic activity">
    <reaction evidence="10 11 12">
        <text>L-cysteinyl-[protein] + hexadecanoyl-CoA = S-hexadecanoyl-L-cysteinyl-[protein] + CoA</text>
        <dbReference type="Rhea" id="RHEA:36683"/>
        <dbReference type="Rhea" id="RHEA-COMP:10131"/>
        <dbReference type="Rhea" id="RHEA-COMP:11032"/>
        <dbReference type="ChEBI" id="CHEBI:29950"/>
        <dbReference type="ChEBI" id="CHEBI:57287"/>
        <dbReference type="ChEBI" id="CHEBI:57379"/>
        <dbReference type="ChEBI" id="CHEBI:74151"/>
        <dbReference type="EC" id="2.3.1.225"/>
    </reaction>
</comment>
<feature type="region of interest" description="Disordered" evidence="13">
    <location>
        <begin position="285"/>
        <end position="327"/>
    </location>
</feature>
<evidence type="ECO:0000256" key="9">
    <source>
        <dbReference type="ARBA" id="ARBA00023315"/>
    </source>
</evidence>
<reference evidence="15" key="1">
    <citation type="submission" date="2021-01" db="EMBL/GenBank/DDBJ databases">
        <authorList>
            <person name="Kaushik A."/>
        </authorList>
    </citation>
    <scope>NUCLEOTIDE SEQUENCE</scope>
    <source>
        <strain evidence="15">AG4-R118</strain>
    </source>
</reference>
<proteinExistence type="inferred from homology"/>
<keyword evidence="9 11" id="KW-0012">Acyltransferase</keyword>
<dbReference type="PANTHER" id="PTHR12246">
    <property type="entry name" value="PALMITOYLTRANSFERASE ZDHHC16"/>
    <property type="match status" value="1"/>
</dbReference>
<dbReference type="Pfam" id="PF01529">
    <property type="entry name" value="DHHC"/>
    <property type="match status" value="1"/>
</dbReference>
<dbReference type="InterPro" id="IPR033682">
    <property type="entry name" value="PFA4"/>
</dbReference>
<feature type="compositionally biased region" description="Basic and acidic residues" evidence="13">
    <location>
        <begin position="407"/>
        <end position="422"/>
    </location>
</feature>
<comment type="domain">
    <text evidence="11 12">The DHHC domain is required for palmitoyltransferase activity.</text>
</comment>
<evidence type="ECO:0000313" key="16">
    <source>
        <dbReference type="Proteomes" id="UP000663888"/>
    </source>
</evidence>
<dbReference type="GO" id="GO:0019706">
    <property type="term" value="F:protein-cysteine S-palmitoyltransferase activity"/>
    <property type="evidence" value="ECO:0007669"/>
    <property type="project" value="UniProtKB-UniRule"/>
</dbReference>
<feature type="compositionally biased region" description="Acidic residues" evidence="13">
    <location>
        <begin position="546"/>
        <end position="555"/>
    </location>
</feature>
<comment type="subcellular location">
    <subcellularLocation>
        <location evidence="11">Endoplasmic reticulum membrane</location>
        <topology evidence="11">Multi-pass membrane protein</topology>
    </subcellularLocation>
    <subcellularLocation>
        <location evidence="1">Membrane</location>
        <topology evidence="1">Multi-pass membrane protein</topology>
    </subcellularLocation>
</comment>
<feature type="region of interest" description="Disordered" evidence="13">
    <location>
        <begin position="498"/>
        <end position="566"/>
    </location>
</feature>
<evidence type="ECO:0000259" key="14">
    <source>
        <dbReference type="Pfam" id="PF01529"/>
    </source>
</evidence>
<keyword evidence="8 11" id="KW-0449">Lipoprotein</keyword>
<gene>
    <name evidence="11" type="primary">PFA4</name>
    <name evidence="15" type="ORF">RDB_LOCUS116221</name>
</gene>
<feature type="transmembrane region" description="Helical" evidence="11 12">
    <location>
        <begin position="41"/>
        <end position="61"/>
    </location>
</feature>
<evidence type="ECO:0000256" key="7">
    <source>
        <dbReference type="ARBA" id="ARBA00023139"/>
    </source>
</evidence>
<evidence type="ECO:0000256" key="3">
    <source>
        <dbReference type="ARBA" id="ARBA00022692"/>
    </source>
</evidence>
<dbReference type="PROSITE" id="PS50216">
    <property type="entry name" value="DHHC"/>
    <property type="match status" value="1"/>
</dbReference>
<evidence type="ECO:0000256" key="6">
    <source>
        <dbReference type="ARBA" id="ARBA00023136"/>
    </source>
</evidence>
<name>A0A8H3GZI1_9AGAM</name>
<dbReference type="Proteomes" id="UP000663888">
    <property type="component" value="Unassembled WGS sequence"/>
</dbReference>
<evidence type="ECO:0000256" key="4">
    <source>
        <dbReference type="ARBA" id="ARBA00022824"/>
    </source>
</evidence>
<evidence type="ECO:0000256" key="13">
    <source>
        <dbReference type="SAM" id="MobiDB-lite"/>
    </source>
</evidence>
<feature type="active site" description="S-palmitoyl cysteine intermediate" evidence="11">
    <location>
        <position position="124"/>
    </location>
</feature>
<dbReference type="InterPro" id="IPR001594">
    <property type="entry name" value="Palmitoyltrfase_DHHC"/>
</dbReference>
<dbReference type="EC" id="2.3.1.225" evidence="11"/>
<sequence>MGRLVGRLWVGFTLSLISFISFSSQIFIIWPWYGRTLSVSLLKLLVPFNILVGMVFWNYIWTVRTDPGTVPKAWKPDLRSSEGFEVKKLTGAPRYCRTCERYKPPRSHHCRQCKKCVLRMDHHCPWVNNCVGHFNYGHFIRFLFFVDVACSYHFAMISMRAWHAANASGFWQGPSTRELVFLILNYAACTPVLLLVGGFSLYHFYCLASNQTTIEGWEKDKVARLVRRGKIHDVKFPYHLGARKNIRAVLGESAWLWCWPQRMRGSGLSFLVADGAGKWEEFHRDRSRVGDHSGSRHRANGWSSTDADVDESGTSGGRGGSRPRSIEGGDMVSLISYLQYRICTKAQAYSPTLLDPQTQFVWPPKDPNAYKDKDRNQANATALQERLQGSPWTYGNGDVNPALRMRGASDRPPYHPSYRSEGHSTPPTDPVNAPDRQFDHEYDSVSTSSSPSRASSEYDVDMSADRDVRMRRGSEGWEVRPMTNEEIVQRYAQSRGLETRAGVEVEATLDQEDGGDEDEPLDRVGLVEGDSDAPNPKPKYNTYVPEDPDSSEDEALGVHIGTYTNE</sequence>
<organism evidence="15 16">
    <name type="scientific">Rhizoctonia solani</name>
    <dbReference type="NCBI Taxonomy" id="456999"/>
    <lineage>
        <taxon>Eukaryota</taxon>
        <taxon>Fungi</taxon>
        <taxon>Dikarya</taxon>
        <taxon>Basidiomycota</taxon>
        <taxon>Agaricomycotina</taxon>
        <taxon>Agaricomycetes</taxon>
        <taxon>Cantharellales</taxon>
        <taxon>Ceratobasidiaceae</taxon>
        <taxon>Rhizoctonia</taxon>
    </lineage>
</organism>
<dbReference type="GO" id="GO:0005789">
    <property type="term" value="C:endoplasmic reticulum membrane"/>
    <property type="evidence" value="ECO:0007669"/>
    <property type="project" value="UniProtKB-SubCell"/>
</dbReference>
<evidence type="ECO:0000256" key="11">
    <source>
        <dbReference type="HAMAP-Rule" id="MF_03199"/>
    </source>
</evidence>
<evidence type="ECO:0000256" key="8">
    <source>
        <dbReference type="ARBA" id="ARBA00023288"/>
    </source>
</evidence>
<dbReference type="HAMAP" id="MF_03199">
    <property type="entry name" value="DHHC_PAT_PFA4"/>
    <property type="match status" value="1"/>
</dbReference>
<keyword evidence="2 11" id="KW-0808">Transferase</keyword>
<evidence type="ECO:0000256" key="10">
    <source>
        <dbReference type="ARBA" id="ARBA00048048"/>
    </source>
</evidence>
<feature type="compositionally biased region" description="Acidic residues" evidence="13">
    <location>
        <begin position="507"/>
        <end position="520"/>
    </location>
</feature>